<evidence type="ECO:0000259" key="2">
    <source>
        <dbReference type="PROSITE" id="PS50113"/>
    </source>
</evidence>
<comment type="caution">
    <text evidence="4">The sequence shown here is derived from an EMBL/GenBank/DDBJ whole genome shotgun (WGS) entry which is preliminary data.</text>
</comment>
<sequence>MPAPAAALVPHQLTPPGVWRLRLWMVAFTLLILLYTAWATLQIERRTQAEVNGQLQANALLLAELMKKDFSRAQQYGDLLAKGLGAQPELLQPSPSALDLWLDAYDDLSPPRVLFTRILGAQGQVLASDEPGMARHREPGAARAMAGLRNGQLEVGAMQHPEGSTLWHVPLRLPVRDAQGRLIGAIELIMDFSLQASTVEKLSQEQDRQWPGFAAGWIRNDGVMLLRWPLVPEARQPDDYSKPRQGVLARTLRQGPAAQQGFLRGLVSADKMLRNLAWHRVGAFGITAFVTIPQRDLWIALWRNTRLQWFAAVAMLVLAWSVFFQATSMMRALRVRSVWDRTYSAVVRAGLKSESLQDLPRLLCASLLEHGLCSSAWLLRVDEVGDMAVLAHAGPPRLAALPLPCLPLALHSWQQEVLALGATPEEGLALPVSMQQTPWAVLVLQGVPRLGRGSERQRSTQRGAWRLRQQIELVLDNLRLRETLANERDSQRHRALHDMLTGLPNRAALTEFLSGWARPGTSGRYALALVDLDDFKQVNDRFGHQAGDVFLREVALRMRHALRPEDYLVRLGGDEFVIAFAPVRESADIDPALRRLIDQVQRPLQLAGSGAVTPGLSLGVVWLGQHRRAWKRC</sequence>
<dbReference type="EMBL" id="CABM01000050">
    <property type="protein sequence ID" value="CBH98321.1"/>
    <property type="molecule type" value="Genomic_DNA"/>
</dbReference>
<feature type="transmembrane region" description="Helical" evidence="1">
    <location>
        <begin position="307"/>
        <end position="326"/>
    </location>
</feature>
<gene>
    <name evidence="4" type="ORF">CARN2_3797</name>
</gene>
<dbReference type="NCBIfam" id="TIGR00254">
    <property type="entry name" value="GGDEF"/>
    <property type="match status" value="1"/>
</dbReference>
<dbReference type="CDD" id="cd18773">
    <property type="entry name" value="PDC1_HK_sensor"/>
    <property type="match status" value="1"/>
</dbReference>
<evidence type="ECO:0000313" key="4">
    <source>
        <dbReference type="EMBL" id="CBH98321.1"/>
    </source>
</evidence>
<dbReference type="Pfam" id="PF00990">
    <property type="entry name" value="GGDEF"/>
    <property type="match status" value="1"/>
</dbReference>
<dbReference type="PANTHER" id="PTHR45138">
    <property type="entry name" value="REGULATORY COMPONENTS OF SENSORY TRANSDUCTION SYSTEM"/>
    <property type="match status" value="1"/>
</dbReference>
<accession>E6PTR4</accession>
<dbReference type="SUPFAM" id="SSF55073">
    <property type="entry name" value="Nucleotide cyclase"/>
    <property type="match status" value="1"/>
</dbReference>
<feature type="domain" description="GGDEF" evidence="3">
    <location>
        <begin position="523"/>
        <end position="633"/>
    </location>
</feature>
<feature type="domain" description="PAC" evidence="2">
    <location>
        <begin position="151"/>
        <end position="204"/>
    </location>
</feature>
<dbReference type="InterPro" id="IPR043128">
    <property type="entry name" value="Rev_trsase/Diguanyl_cyclase"/>
</dbReference>
<dbReference type="InterPro" id="IPR000700">
    <property type="entry name" value="PAS-assoc_C"/>
</dbReference>
<dbReference type="PROSITE" id="PS50887">
    <property type="entry name" value="GGDEF"/>
    <property type="match status" value="1"/>
</dbReference>
<keyword evidence="1" id="KW-1133">Transmembrane helix</keyword>
<dbReference type="Gene3D" id="3.30.450.20">
    <property type="entry name" value="PAS domain"/>
    <property type="match status" value="1"/>
</dbReference>
<dbReference type="PANTHER" id="PTHR45138:SF9">
    <property type="entry name" value="DIGUANYLATE CYCLASE DGCM-RELATED"/>
    <property type="match status" value="1"/>
</dbReference>
<dbReference type="CDD" id="cd01949">
    <property type="entry name" value="GGDEF"/>
    <property type="match status" value="1"/>
</dbReference>
<dbReference type="AlphaFoldDB" id="E6PTR4"/>
<feature type="transmembrane region" description="Helical" evidence="1">
    <location>
        <begin position="23"/>
        <end position="41"/>
    </location>
</feature>
<keyword evidence="1" id="KW-0472">Membrane</keyword>
<dbReference type="Gene3D" id="3.30.70.270">
    <property type="match status" value="1"/>
</dbReference>
<name>E6PTR4_9ZZZZ</name>
<dbReference type="GO" id="GO:0052621">
    <property type="term" value="F:diguanylate cyclase activity"/>
    <property type="evidence" value="ECO:0007669"/>
    <property type="project" value="TreeGrafter"/>
</dbReference>
<proteinExistence type="predicted"/>
<keyword evidence="1" id="KW-0812">Transmembrane</keyword>
<evidence type="ECO:0000259" key="3">
    <source>
        <dbReference type="PROSITE" id="PS50887"/>
    </source>
</evidence>
<dbReference type="InterPro" id="IPR000160">
    <property type="entry name" value="GGDEF_dom"/>
</dbReference>
<dbReference type="SMART" id="SM00267">
    <property type="entry name" value="GGDEF"/>
    <property type="match status" value="1"/>
</dbReference>
<dbReference type="InterPro" id="IPR029787">
    <property type="entry name" value="Nucleotide_cyclase"/>
</dbReference>
<dbReference type="PROSITE" id="PS50113">
    <property type="entry name" value="PAC"/>
    <property type="match status" value="1"/>
</dbReference>
<dbReference type="InterPro" id="IPR050469">
    <property type="entry name" value="Diguanylate_Cyclase"/>
</dbReference>
<evidence type="ECO:0008006" key="5">
    <source>
        <dbReference type="Google" id="ProtNLM"/>
    </source>
</evidence>
<reference evidence="4" key="1">
    <citation type="submission" date="2009-10" db="EMBL/GenBank/DDBJ databases">
        <title>Diversity of trophic interactions inside an arsenic-rich microbial ecosystem.</title>
        <authorList>
            <person name="Bertin P.N."/>
            <person name="Heinrich-Salmeron A."/>
            <person name="Pelletier E."/>
            <person name="Goulhen-Chollet F."/>
            <person name="Arsene-Ploetze F."/>
            <person name="Gallien S."/>
            <person name="Calteau A."/>
            <person name="Vallenet D."/>
            <person name="Casiot C."/>
            <person name="Chane-Woon-Ming B."/>
            <person name="Giloteaux L."/>
            <person name="Barakat M."/>
            <person name="Bonnefoy V."/>
            <person name="Bruneel O."/>
            <person name="Chandler M."/>
            <person name="Cleiss J."/>
            <person name="Duran R."/>
            <person name="Elbaz-Poulichet F."/>
            <person name="Fonknechten N."/>
            <person name="Lauga B."/>
            <person name="Mornico D."/>
            <person name="Ortet P."/>
            <person name="Schaeffer C."/>
            <person name="Siguier P."/>
            <person name="Alexander Thil Smith A."/>
            <person name="Van Dorsselaer A."/>
            <person name="Weissenbach J."/>
            <person name="Medigue C."/>
            <person name="Le Paslier D."/>
        </authorList>
    </citation>
    <scope>NUCLEOTIDE SEQUENCE</scope>
</reference>
<protein>
    <recommendedName>
        <fullName evidence="5">Diguanylate cyclase</fullName>
    </recommendedName>
</protein>
<evidence type="ECO:0000256" key="1">
    <source>
        <dbReference type="SAM" id="Phobius"/>
    </source>
</evidence>
<organism evidence="4">
    <name type="scientific">mine drainage metagenome</name>
    <dbReference type="NCBI Taxonomy" id="410659"/>
    <lineage>
        <taxon>unclassified sequences</taxon>
        <taxon>metagenomes</taxon>
        <taxon>ecological metagenomes</taxon>
    </lineage>
</organism>